<organism evidence="1">
    <name type="scientific">Hungatella hathewayi</name>
    <dbReference type="NCBI Taxonomy" id="154046"/>
    <lineage>
        <taxon>Bacteria</taxon>
        <taxon>Bacillati</taxon>
        <taxon>Bacillota</taxon>
        <taxon>Clostridia</taxon>
        <taxon>Lachnospirales</taxon>
        <taxon>Lachnospiraceae</taxon>
        <taxon>Hungatella</taxon>
    </lineage>
</organism>
<dbReference type="AlphaFoldDB" id="A0A6N2YPX1"/>
<sequence>MSQMNYTFTVNGEVWKKSHLERLEYERNLHVLHQMKRHGVEIKEGDATLTDDEIDHLTAGKAWEISINTRIQYTGDKIIELYQDSLAKSDAMWRELAFSQDKPMRVSRCNMSVSGVSLQEFMMMMRSMQDDDRVGLSAHPEHFICNVAFDDGKLCGIEPFGMYGTPTLCNVRVVDISELGQQIRADRDPDYPVSMAGRAYLTDGVTEINTPYHQFKPAADGFEAKLAVYWPENTPVEISVLTKPYFIPRTAPAFIFKSRVMLFRRIDVGVSQHICDQIDVICLFIQIGSIGAAQLMRRNFL</sequence>
<proteinExistence type="predicted"/>
<gene>
    <name evidence="1" type="ORF">CHLFYP18_05296</name>
</gene>
<accession>A0A6N2YPX1</accession>
<name>A0A6N2YPX1_9FIRM</name>
<protein>
    <submittedName>
        <fullName evidence="1">Uncharacterized protein</fullName>
    </submittedName>
</protein>
<reference evidence="1" key="1">
    <citation type="submission" date="2019-11" db="EMBL/GenBank/DDBJ databases">
        <authorList>
            <person name="Feng L."/>
        </authorList>
    </citation>
    <scope>NUCLEOTIDE SEQUENCE</scope>
    <source>
        <strain evidence="1">ChathewayiLFYP18</strain>
    </source>
</reference>
<evidence type="ECO:0000313" key="1">
    <source>
        <dbReference type="EMBL" id="VYT67906.1"/>
    </source>
</evidence>
<dbReference type="EMBL" id="CACRUH010000011">
    <property type="protein sequence ID" value="VYT67906.1"/>
    <property type="molecule type" value="Genomic_DNA"/>
</dbReference>